<dbReference type="GO" id="GO:0070929">
    <property type="term" value="P:trans-translation"/>
    <property type="evidence" value="ECO:0007669"/>
    <property type="project" value="UniProtKB-UniRule"/>
</dbReference>
<comment type="similarity">
    <text evidence="3">Belongs to the SmpB family.</text>
</comment>
<feature type="transmembrane region" description="Helical" evidence="4">
    <location>
        <begin position="99"/>
        <end position="117"/>
    </location>
</feature>
<name>H6Q5S3_WIGGL</name>
<comment type="subcellular location">
    <subcellularLocation>
        <location evidence="3">Cytoplasm</location>
    </subcellularLocation>
    <text evidence="3">The tmRNA-SmpB complex associates with stalled 70S ribosomes.</text>
</comment>
<dbReference type="GO" id="GO:0070930">
    <property type="term" value="P:trans-translation-dependent protein tagging"/>
    <property type="evidence" value="ECO:0007669"/>
    <property type="project" value="TreeGrafter"/>
</dbReference>
<keyword evidence="6" id="KW-1185">Reference proteome</keyword>
<evidence type="ECO:0000313" key="5">
    <source>
        <dbReference type="EMBL" id="AFA40978.1"/>
    </source>
</evidence>
<evidence type="ECO:0000256" key="4">
    <source>
        <dbReference type="SAM" id="Phobius"/>
    </source>
</evidence>
<dbReference type="CDD" id="cd09294">
    <property type="entry name" value="SmpB"/>
    <property type="match status" value="1"/>
</dbReference>
<dbReference type="NCBIfam" id="NF003843">
    <property type="entry name" value="PRK05422.1"/>
    <property type="match status" value="1"/>
</dbReference>
<gene>
    <name evidence="3 5" type="primary">smpB</name>
    <name evidence="5" type="ORF">WIGMOR_0119</name>
</gene>
<dbReference type="Pfam" id="PF01668">
    <property type="entry name" value="SmpB"/>
    <property type="match status" value="1"/>
</dbReference>
<keyword evidence="1 3" id="KW-0963">Cytoplasm</keyword>
<evidence type="ECO:0000256" key="3">
    <source>
        <dbReference type="HAMAP-Rule" id="MF_00023"/>
    </source>
</evidence>
<evidence type="ECO:0000256" key="1">
    <source>
        <dbReference type="ARBA" id="ARBA00022490"/>
    </source>
</evidence>
<dbReference type="Proteomes" id="UP000009061">
    <property type="component" value="Chromosome"/>
</dbReference>
<dbReference type="STRING" id="1142511.WIGMOR_0119"/>
<dbReference type="HAMAP" id="MF_00023">
    <property type="entry name" value="SmpB"/>
    <property type="match status" value="1"/>
</dbReference>
<evidence type="ECO:0000256" key="2">
    <source>
        <dbReference type="ARBA" id="ARBA00022884"/>
    </source>
</evidence>
<dbReference type="GO" id="GO:0003723">
    <property type="term" value="F:RNA binding"/>
    <property type="evidence" value="ECO:0007669"/>
    <property type="project" value="UniProtKB-UniRule"/>
</dbReference>
<dbReference type="eggNOG" id="COG0691">
    <property type="taxonomic scope" value="Bacteria"/>
</dbReference>
<organism evidence="5 6">
    <name type="scientific">Wigglesworthia glossinidia endosymbiont of Glossina morsitans morsitans</name>
    <name type="common">Yale colony</name>
    <dbReference type="NCBI Taxonomy" id="1142511"/>
    <lineage>
        <taxon>Bacteria</taxon>
        <taxon>Pseudomonadati</taxon>
        <taxon>Pseudomonadota</taxon>
        <taxon>Gammaproteobacteria</taxon>
        <taxon>Enterobacterales</taxon>
        <taxon>Erwiniaceae</taxon>
        <taxon>Wigglesworthia</taxon>
    </lineage>
</organism>
<evidence type="ECO:0000313" key="6">
    <source>
        <dbReference type="Proteomes" id="UP000009061"/>
    </source>
</evidence>
<feature type="transmembrane region" description="Helical" evidence="4">
    <location>
        <begin position="61"/>
        <end position="79"/>
    </location>
</feature>
<proteinExistence type="inferred from homology"/>
<keyword evidence="2 3" id="KW-0694">RNA-binding</keyword>
<dbReference type="InterPro" id="IPR020081">
    <property type="entry name" value="SsrA-bd_prot_CS"/>
</dbReference>
<sequence length="160" mass="18597">MLKNIKKNNIKIIVNNKYVQYNMFISKELEAGIALQGWEVKAIRKKKVNISKSYITIKNNSAYLIGALFQPIVACHPHLVYDQMRSRQLLLKKSELNSLIGYSKINGFTIVVCCLYWKNSYIKAKIGVAKGKTKHDKRLNIKNKEWKIKKMRLLKIKNIS</sequence>
<dbReference type="PANTHER" id="PTHR30308:SF2">
    <property type="entry name" value="SSRA-BINDING PROTEIN"/>
    <property type="match status" value="1"/>
</dbReference>
<dbReference type="RefSeq" id="WP_014353917.1">
    <property type="nucleotide sequence ID" value="NC_016893.1"/>
</dbReference>
<dbReference type="SUPFAM" id="SSF74982">
    <property type="entry name" value="Small protein B (SmpB)"/>
    <property type="match status" value="1"/>
</dbReference>
<dbReference type="Gene3D" id="2.40.280.10">
    <property type="match status" value="1"/>
</dbReference>
<dbReference type="InterPro" id="IPR023620">
    <property type="entry name" value="SmpB"/>
</dbReference>
<reference evidence="5 6" key="1">
    <citation type="journal article" date="2012" name="MBio">
        <title>Insight into the transmission biology and species-specific functional capabilities of tsetse (Diptera: glossinidae) obligate symbiont wigglesworthia.</title>
        <authorList>
            <person name="Rio R.V."/>
            <person name="Symula R.E."/>
            <person name="Wang J."/>
            <person name="Lohs C."/>
            <person name="Wu Y.N."/>
            <person name="Snyder A.K."/>
            <person name="Bjornson R.D."/>
            <person name="Oshima K."/>
            <person name="Biehl B.S."/>
            <person name="Perna N.T."/>
            <person name="Hattori M."/>
            <person name="Aksoy S."/>
        </authorList>
    </citation>
    <scope>NUCLEOTIDE SEQUENCE [LARGE SCALE GENOMIC DNA]</scope>
    <source>
        <strain evidence="5">WGM</strain>
    </source>
</reference>
<dbReference type="GO" id="GO:0005829">
    <property type="term" value="C:cytosol"/>
    <property type="evidence" value="ECO:0007669"/>
    <property type="project" value="TreeGrafter"/>
</dbReference>
<comment type="function">
    <text evidence="3">Required for rescue of stalled ribosomes mediated by trans-translation. Binds to transfer-messenger RNA (tmRNA), required for stable association of tmRNA with ribosomes. tmRNA and SmpB together mimic tRNA shape, replacing the anticodon stem-loop with SmpB. tmRNA is encoded by the ssrA gene; the 2 termini fold to resemble tRNA(Ala) and it encodes a 'tag peptide', a short internal open reading frame. During trans-translation Ala-aminoacylated tmRNA acts like a tRNA, entering the A-site of stalled ribosomes, displacing the stalled mRNA. The ribosome then switches to translate the ORF on the tmRNA; the nascent peptide is terminated with the 'tag peptide' encoded by the tmRNA and targeted for degradation. The ribosome is freed to recommence translation, which seems to be the essential function of trans-translation.</text>
</comment>
<dbReference type="AlphaFoldDB" id="H6Q5S3"/>
<protein>
    <recommendedName>
        <fullName evidence="3">SsrA-binding protein</fullName>
    </recommendedName>
    <alternativeName>
        <fullName evidence="3">Small protein B</fullName>
    </alternativeName>
</protein>
<dbReference type="PROSITE" id="PS01317">
    <property type="entry name" value="SSRP"/>
    <property type="match status" value="1"/>
</dbReference>
<accession>H6Q5S3</accession>
<dbReference type="OrthoDB" id="9805462at2"/>
<dbReference type="HOGENOM" id="CLU_108953_3_0_6"/>
<dbReference type="EMBL" id="CP003315">
    <property type="protein sequence ID" value="AFA40978.1"/>
    <property type="molecule type" value="Genomic_DNA"/>
</dbReference>
<dbReference type="PANTHER" id="PTHR30308">
    <property type="entry name" value="TMRNA-BINDING COMPONENT OF TRANS-TRANSLATION TAGGING COMPLEX"/>
    <property type="match status" value="1"/>
</dbReference>
<keyword evidence="4" id="KW-1133">Transmembrane helix</keyword>
<keyword evidence="4" id="KW-0472">Membrane</keyword>
<dbReference type="InterPro" id="IPR000037">
    <property type="entry name" value="SsrA-bd_prot"/>
</dbReference>
<dbReference type="NCBIfam" id="TIGR00086">
    <property type="entry name" value="smpB"/>
    <property type="match status" value="1"/>
</dbReference>
<keyword evidence="4" id="KW-0812">Transmembrane</keyword>
<dbReference type="KEGG" id="wgl:WIGMOR_0119"/>